<proteinExistence type="predicted"/>
<comment type="caution">
    <text evidence="1">The sequence shown here is derived from an EMBL/GenBank/DDBJ whole genome shotgun (WGS) entry which is preliminary data.</text>
</comment>
<dbReference type="AlphaFoldDB" id="Q4SNQ4"/>
<dbReference type="InterPro" id="IPR029058">
    <property type="entry name" value="AB_hydrolase_fold"/>
</dbReference>
<reference evidence="1" key="1">
    <citation type="journal article" date="2004" name="Nature">
        <title>Genome duplication in the teleost fish Tetraodon nigroviridis reveals the early vertebrate proto-karyotype.</title>
        <authorList>
            <person name="Jaillon O."/>
            <person name="Aury J.-M."/>
            <person name="Brunet F."/>
            <person name="Petit J.-L."/>
            <person name="Stange-Thomann N."/>
            <person name="Mauceli E."/>
            <person name="Bouneau L."/>
            <person name="Fischer C."/>
            <person name="Ozouf-Costaz C."/>
            <person name="Bernot A."/>
            <person name="Nicaud S."/>
            <person name="Jaffe D."/>
            <person name="Fisher S."/>
            <person name="Lutfalla G."/>
            <person name="Dossat C."/>
            <person name="Segurens B."/>
            <person name="Dasilva C."/>
            <person name="Salanoubat M."/>
            <person name="Levy M."/>
            <person name="Boudet N."/>
            <person name="Castellano S."/>
            <person name="Anthouard V."/>
            <person name="Jubin C."/>
            <person name="Castelli V."/>
            <person name="Katinka M."/>
            <person name="Vacherie B."/>
            <person name="Biemont C."/>
            <person name="Skalli Z."/>
            <person name="Cattolico L."/>
            <person name="Poulain J."/>
            <person name="De Berardinis V."/>
            <person name="Cruaud C."/>
            <person name="Duprat S."/>
            <person name="Brottier P."/>
            <person name="Coutanceau J.-P."/>
            <person name="Gouzy J."/>
            <person name="Parra G."/>
            <person name="Lardier G."/>
            <person name="Chapple C."/>
            <person name="McKernan K.J."/>
            <person name="McEwan P."/>
            <person name="Bosak S."/>
            <person name="Kellis M."/>
            <person name="Volff J.-N."/>
            <person name="Guigo R."/>
            <person name="Zody M.C."/>
            <person name="Mesirov J."/>
            <person name="Lindblad-Toh K."/>
            <person name="Birren B."/>
            <person name="Nusbaum C."/>
            <person name="Kahn D."/>
            <person name="Robinson-Rechavi M."/>
            <person name="Laudet V."/>
            <person name="Schachter V."/>
            <person name="Quetier F."/>
            <person name="Saurin W."/>
            <person name="Scarpelli C."/>
            <person name="Wincker P."/>
            <person name="Lander E.S."/>
            <person name="Weissenbach J."/>
            <person name="Roest Crollius H."/>
        </authorList>
    </citation>
    <scope>NUCLEOTIDE SEQUENCE [LARGE SCALE GENOMIC DNA]</scope>
</reference>
<name>Q4SNQ4_TETNG</name>
<accession>Q4SNQ4</accession>
<dbReference type="KEGG" id="tng:GSTEN00015175G001"/>
<reference evidence="1" key="2">
    <citation type="submission" date="2004-02" db="EMBL/GenBank/DDBJ databases">
        <authorList>
            <consortium name="Genoscope"/>
            <consortium name="Whitehead Institute Centre for Genome Research"/>
        </authorList>
    </citation>
    <scope>NUCLEOTIDE SEQUENCE</scope>
</reference>
<dbReference type="Gene3D" id="3.40.50.1820">
    <property type="entry name" value="alpha/beta hydrolase"/>
    <property type="match status" value="1"/>
</dbReference>
<dbReference type="SUPFAM" id="SSF53474">
    <property type="entry name" value="alpha/beta-Hydrolases"/>
    <property type="match status" value="1"/>
</dbReference>
<sequence length="32" mass="3476">METICGVENMVLLGHSQGGYLASSYAIQYPSR</sequence>
<gene>
    <name evidence="1" type="ORF">GSTENG00015175001</name>
</gene>
<evidence type="ECO:0000313" key="1">
    <source>
        <dbReference type="EMBL" id="CAF97728.1"/>
    </source>
</evidence>
<organism evidence="1">
    <name type="scientific">Tetraodon nigroviridis</name>
    <name type="common">Spotted green pufferfish</name>
    <name type="synonym">Chelonodon nigroviridis</name>
    <dbReference type="NCBI Taxonomy" id="99883"/>
    <lineage>
        <taxon>Eukaryota</taxon>
        <taxon>Metazoa</taxon>
        <taxon>Chordata</taxon>
        <taxon>Craniata</taxon>
        <taxon>Vertebrata</taxon>
        <taxon>Euteleostomi</taxon>
        <taxon>Actinopterygii</taxon>
        <taxon>Neopterygii</taxon>
        <taxon>Teleostei</taxon>
        <taxon>Neoteleostei</taxon>
        <taxon>Acanthomorphata</taxon>
        <taxon>Eupercaria</taxon>
        <taxon>Tetraodontiformes</taxon>
        <taxon>Tetradontoidea</taxon>
        <taxon>Tetraodontidae</taxon>
        <taxon>Tetraodon</taxon>
    </lineage>
</organism>
<protein>
    <submittedName>
        <fullName evidence="1">(spotted green pufferfish) hypothetical protein</fullName>
    </submittedName>
</protein>
<dbReference type="EMBL" id="CAAE01014542">
    <property type="protein sequence ID" value="CAF97728.1"/>
    <property type="molecule type" value="Genomic_DNA"/>
</dbReference>